<reference evidence="2 3" key="1">
    <citation type="submission" date="2018-12" db="EMBL/GenBank/DDBJ databases">
        <title>Complete genome of Nonlabens sp. MJ115.</title>
        <authorList>
            <person name="Choi H.S."/>
            <person name="Jung J."/>
        </authorList>
    </citation>
    <scope>NUCLEOTIDE SEQUENCE [LARGE SCALE GENOMIC DNA]</scope>
    <source>
        <strain evidence="2 3">MJ115</strain>
    </source>
</reference>
<proteinExistence type="predicted"/>
<evidence type="ECO:0000313" key="3">
    <source>
        <dbReference type="Proteomes" id="UP000279600"/>
    </source>
</evidence>
<keyword evidence="1" id="KW-0472">Membrane</keyword>
<dbReference type="EMBL" id="CP034549">
    <property type="protein sequence ID" value="AZQ43511.1"/>
    <property type="molecule type" value="Genomic_DNA"/>
</dbReference>
<keyword evidence="1" id="KW-1133">Transmembrane helix</keyword>
<dbReference type="Proteomes" id="UP000279600">
    <property type="component" value="Chromosome"/>
</dbReference>
<organism evidence="2 3">
    <name type="scientific">Nonlabens ponticola</name>
    <dbReference type="NCBI Taxonomy" id="2496866"/>
    <lineage>
        <taxon>Bacteria</taxon>
        <taxon>Pseudomonadati</taxon>
        <taxon>Bacteroidota</taxon>
        <taxon>Flavobacteriia</taxon>
        <taxon>Flavobacteriales</taxon>
        <taxon>Flavobacteriaceae</taxon>
        <taxon>Nonlabens</taxon>
    </lineage>
</organism>
<dbReference type="RefSeq" id="WP_126445988.1">
    <property type="nucleotide sequence ID" value="NZ_CP034549.1"/>
</dbReference>
<feature type="transmembrane region" description="Helical" evidence="1">
    <location>
        <begin position="35"/>
        <end position="57"/>
    </location>
</feature>
<keyword evidence="3" id="KW-1185">Reference proteome</keyword>
<accession>A0A3S9MWC6</accession>
<sequence>MKYLVYVLMALAVASIVFNALKLDFSNILYGDSQIAVISIIAALCGIILLSILLMSYKIKERKES</sequence>
<keyword evidence="1" id="KW-0812">Transmembrane</keyword>
<protein>
    <submittedName>
        <fullName evidence="2">Uncharacterized protein</fullName>
    </submittedName>
</protein>
<dbReference type="KEGG" id="noj:EJ995_04410"/>
<name>A0A3S9MWC6_9FLAO</name>
<evidence type="ECO:0000313" key="2">
    <source>
        <dbReference type="EMBL" id="AZQ43511.1"/>
    </source>
</evidence>
<dbReference type="OrthoDB" id="1453319at2"/>
<evidence type="ECO:0000256" key="1">
    <source>
        <dbReference type="SAM" id="Phobius"/>
    </source>
</evidence>
<dbReference type="AlphaFoldDB" id="A0A3S9MWC6"/>
<gene>
    <name evidence="2" type="ORF">EJ995_04410</name>
</gene>